<gene>
    <name evidence="1" type="ORF">ElyMa_002071100</name>
</gene>
<name>A0AAV4FB86_9GAST</name>
<protein>
    <submittedName>
        <fullName evidence="1">Uncharacterized protein</fullName>
    </submittedName>
</protein>
<reference evidence="1 2" key="1">
    <citation type="journal article" date="2021" name="Elife">
        <title>Chloroplast acquisition without the gene transfer in kleptoplastic sea slugs, Plakobranchus ocellatus.</title>
        <authorList>
            <person name="Maeda T."/>
            <person name="Takahashi S."/>
            <person name="Yoshida T."/>
            <person name="Shimamura S."/>
            <person name="Takaki Y."/>
            <person name="Nagai Y."/>
            <person name="Toyoda A."/>
            <person name="Suzuki Y."/>
            <person name="Arimoto A."/>
            <person name="Ishii H."/>
            <person name="Satoh N."/>
            <person name="Nishiyama T."/>
            <person name="Hasebe M."/>
            <person name="Maruyama T."/>
            <person name="Minagawa J."/>
            <person name="Obokata J."/>
            <person name="Shigenobu S."/>
        </authorList>
    </citation>
    <scope>NUCLEOTIDE SEQUENCE [LARGE SCALE GENOMIC DNA]</scope>
</reference>
<accession>A0AAV4FB86</accession>
<evidence type="ECO:0000313" key="2">
    <source>
        <dbReference type="Proteomes" id="UP000762676"/>
    </source>
</evidence>
<proteinExistence type="predicted"/>
<comment type="caution">
    <text evidence="1">The sequence shown here is derived from an EMBL/GenBank/DDBJ whole genome shotgun (WGS) entry which is preliminary data.</text>
</comment>
<sequence>MLHSYGAVGEARTRSSPSTVSRLHEIAQAVGYSCQIVLTSRTASCPYTLLPTSSHRLQHPALILYFPLAVSHSCQIVLTSRTASCPYTLLPTSSESLLSDCTHIAYSILPLYFTSYLEN</sequence>
<dbReference type="AlphaFoldDB" id="A0AAV4FB86"/>
<keyword evidence="2" id="KW-1185">Reference proteome</keyword>
<dbReference type="EMBL" id="BMAT01004207">
    <property type="protein sequence ID" value="GFR70354.1"/>
    <property type="molecule type" value="Genomic_DNA"/>
</dbReference>
<dbReference type="Proteomes" id="UP000762676">
    <property type="component" value="Unassembled WGS sequence"/>
</dbReference>
<evidence type="ECO:0000313" key="1">
    <source>
        <dbReference type="EMBL" id="GFR70354.1"/>
    </source>
</evidence>
<organism evidence="1 2">
    <name type="scientific">Elysia marginata</name>
    <dbReference type="NCBI Taxonomy" id="1093978"/>
    <lineage>
        <taxon>Eukaryota</taxon>
        <taxon>Metazoa</taxon>
        <taxon>Spiralia</taxon>
        <taxon>Lophotrochozoa</taxon>
        <taxon>Mollusca</taxon>
        <taxon>Gastropoda</taxon>
        <taxon>Heterobranchia</taxon>
        <taxon>Euthyneura</taxon>
        <taxon>Panpulmonata</taxon>
        <taxon>Sacoglossa</taxon>
        <taxon>Placobranchoidea</taxon>
        <taxon>Plakobranchidae</taxon>
        <taxon>Elysia</taxon>
    </lineage>
</organism>